<proteinExistence type="predicted"/>
<evidence type="ECO:0000313" key="2">
    <source>
        <dbReference type="Proteomes" id="UP000053477"/>
    </source>
</evidence>
<name>A0A0H2SP20_9AGAM</name>
<organism evidence="1 2">
    <name type="scientific">Schizopora paradoxa</name>
    <dbReference type="NCBI Taxonomy" id="27342"/>
    <lineage>
        <taxon>Eukaryota</taxon>
        <taxon>Fungi</taxon>
        <taxon>Dikarya</taxon>
        <taxon>Basidiomycota</taxon>
        <taxon>Agaricomycotina</taxon>
        <taxon>Agaricomycetes</taxon>
        <taxon>Hymenochaetales</taxon>
        <taxon>Schizoporaceae</taxon>
        <taxon>Schizopora</taxon>
    </lineage>
</organism>
<dbReference type="EMBL" id="KQ085891">
    <property type="protein sequence ID" value="KLO18861.1"/>
    <property type="molecule type" value="Genomic_DNA"/>
</dbReference>
<dbReference type="STRING" id="27342.A0A0H2SP20"/>
<gene>
    <name evidence="1" type="ORF">SCHPADRAFT_819127</name>
</gene>
<dbReference type="InParanoid" id="A0A0H2SP20"/>
<dbReference type="Proteomes" id="UP000053477">
    <property type="component" value="Unassembled WGS sequence"/>
</dbReference>
<accession>A0A0H2SP20</accession>
<keyword evidence="2" id="KW-1185">Reference proteome</keyword>
<dbReference type="OrthoDB" id="3222453at2759"/>
<reference evidence="1 2" key="1">
    <citation type="submission" date="2015-04" db="EMBL/GenBank/DDBJ databases">
        <title>Complete genome sequence of Schizopora paradoxa KUC8140, a cosmopolitan wood degrader in East Asia.</title>
        <authorList>
            <consortium name="DOE Joint Genome Institute"/>
            <person name="Min B."/>
            <person name="Park H."/>
            <person name="Jang Y."/>
            <person name="Kim J.-J."/>
            <person name="Kim K.H."/>
            <person name="Pangilinan J."/>
            <person name="Lipzen A."/>
            <person name="Riley R."/>
            <person name="Grigoriev I.V."/>
            <person name="Spatafora J.W."/>
            <person name="Choi I.-G."/>
        </authorList>
    </citation>
    <scope>NUCLEOTIDE SEQUENCE [LARGE SCALE GENOMIC DNA]</scope>
    <source>
        <strain evidence="1 2">KUC8140</strain>
    </source>
</reference>
<evidence type="ECO:0000313" key="1">
    <source>
        <dbReference type="EMBL" id="KLO18861.1"/>
    </source>
</evidence>
<dbReference type="AlphaFoldDB" id="A0A0H2SP20"/>
<protein>
    <submittedName>
        <fullName evidence="1">Uncharacterized protein</fullName>
    </submittedName>
</protein>
<sequence length="370" mass="40923">MNPEVAVYVKELSKLRYGYPLYDPDPAESYDRIRIGDVGYVTDYGCFLRLFNVFYPEDHPINNLGVPEGFVPLDEKYRRSHRSQAIQPGVICSSHVRKVGGGLSFDGGVIPAGLSINLSCSEQQGAALIIKRRAIREDTRCKKAFRDLILKNYEVWHSFARDELQTDISVKDIFLVTGTILTNEWATATVVDKARNCEMQFNAGDGLNPFGSASASVWGSWTSSISIPLRFGPTSLPPAHPDAYATSPSASSDDTTEPLPNQCVFLRAYHVLTRPFFLRKIKAAAEPKDETDRGYEDGSKYPIAAIVEVDADDESEAGDGDSEAPVCISIACLEVFDLTCCQSNMIYTRKLEITYLRSDSFFCTSSSGCH</sequence>